<name>A0A3G1KX41_FORW1</name>
<dbReference type="Pfam" id="PF13411">
    <property type="entry name" value="MerR_1"/>
    <property type="match status" value="1"/>
</dbReference>
<evidence type="ECO:0000313" key="6">
    <source>
        <dbReference type="EMBL" id="ATW26775.1"/>
    </source>
</evidence>
<dbReference type="KEGG" id="fwa:DCMF_20185"/>
<dbReference type="InterPro" id="IPR047057">
    <property type="entry name" value="MerR_fam"/>
</dbReference>
<keyword evidence="1" id="KW-0678">Repressor</keyword>
<dbReference type="PROSITE" id="PS50937">
    <property type="entry name" value="HTH_MERR_2"/>
    <property type="match status" value="1"/>
</dbReference>
<proteinExistence type="predicted"/>
<evidence type="ECO:0000259" key="5">
    <source>
        <dbReference type="PROSITE" id="PS50937"/>
    </source>
</evidence>
<reference evidence="6 7" key="1">
    <citation type="submission" date="2016-10" db="EMBL/GenBank/DDBJ databases">
        <title>Complete Genome Sequence of Peptococcaceae strain DCMF.</title>
        <authorList>
            <person name="Edwards R.J."/>
            <person name="Holland S.I."/>
            <person name="Deshpande N.P."/>
            <person name="Wong Y.K."/>
            <person name="Ertan H."/>
            <person name="Manefield M."/>
            <person name="Russell T.L."/>
            <person name="Lee M.J."/>
        </authorList>
    </citation>
    <scope>NUCLEOTIDE SEQUENCE [LARGE SCALE GENOMIC DNA]</scope>
    <source>
        <strain evidence="6 7">DCMF</strain>
    </source>
</reference>
<dbReference type="OrthoDB" id="1894615at2"/>
<organism evidence="6 7">
    <name type="scientific">Formimonas warabiya</name>
    <dbReference type="NCBI Taxonomy" id="1761012"/>
    <lineage>
        <taxon>Bacteria</taxon>
        <taxon>Bacillati</taxon>
        <taxon>Bacillota</taxon>
        <taxon>Clostridia</taxon>
        <taxon>Eubacteriales</taxon>
        <taxon>Peptococcaceae</taxon>
        <taxon>Candidatus Formimonas</taxon>
    </lineage>
</organism>
<dbReference type="EMBL" id="CP017634">
    <property type="protein sequence ID" value="ATW26775.1"/>
    <property type="molecule type" value="Genomic_DNA"/>
</dbReference>
<keyword evidence="3" id="KW-0238">DNA-binding</keyword>
<keyword evidence="2" id="KW-0805">Transcription regulation</keyword>
<dbReference type="SUPFAM" id="SSF46955">
    <property type="entry name" value="Putative DNA-binding domain"/>
    <property type="match status" value="1"/>
</dbReference>
<dbReference type="Gene3D" id="1.10.1660.10">
    <property type="match status" value="1"/>
</dbReference>
<evidence type="ECO:0000256" key="1">
    <source>
        <dbReference type="ARBA" id="ARBA00022491"/>
    </source>
</evidence>
<dbReference type="AlphaFoldDB" id="A0A3G1KX41"/>
<evidence type="ECO:0000256" key="4">
    <source>
        <dbReference type="ARBA" id="ARBA00023163"/>
    </source>
</evidence>
<sequence length="416" mass="48905">MRIGEVSRKFNLSKDTIRYYIKIGLIVPDLDNNYFYFSDRDIEDIEWIKKLRAMDFSLNEIHKVLSLKRVSNWVETEDIRDYLDILKEKKSQLIPTIMKLEKTISDIDSEMLKFHGNDVFPNKKTGLPLYGMKYIYCPFCQVPLKINNVDMNHEYIFNGQLSCTCNYSAQIRDGIIITPNKNTSFFDKPDISRELYKDIPPHLISLYQKSYNWMINKINETIDENDVVMETHINAYYFLYKHFNQIKRNPLFIIVDKFPEMLAMYKEKSEHLSPNPDVIYIADNSMDLPLKHQSVGMFIDYFGSNEHNIFFDSSLLCSLKKYFAGNSKIIGTYFSFNKNSKSNKKLKLEYPENYINNFDFQFFLKSLQDCNFKMLEKNHIGSTTISGDNLAFSFHIDGENLYMDSFLAQTGGQELV</sequence>
<evidence type="ECO:0000313" key="7">
    <source>
        <dbReference type="Proteomes" id="UP000323521"/>
    </source>
</evidence>
<feature type="domain" description="HTH merR-type" evidence="5">
    <location>
        <begin position="1"/>
        <end position="67"/>
    </location>
</feature>
<dbReference type="GO" id="GO:0003677">
    <property type="term" value="F:DNA binding"/>
    <property type="evidence" value="ECO:0007669"/>
    <property type="project" value="UniProtKB-KW"/>
</dbReference>
<dbReference type="Proteomes" id="UP000323521">
    <property type="component" value="Chromosome"/>
</dbReference>
<dbReference type="PANTHER" id="PTHR30204:SF69">
    <property type="entry name" value="MERR-FAMILY TRANSCRIPTIONAL REGULATOR"/>
    <property type="match status" value="1"/>
</dbReference>
<dbReference type="InterPro" id="IPR009061">
    <property type="entry name" value="DNA-bd_dom_put_sf"/>
</dbReference>
<dbReference type="GO" id="GO:0003700">
    <property type="term" value="F:DNA-binding transcription factor activity"/>
    <property type="evidence" value="ECO:0007669"/>
    <property type="project" value="InterPro"/>
</dbReference>
<accession>A0A3G1KX41</accession>
<dbReference type="RefSeq" id="WP_148136095.1">
    <property type="nucleotide sequence ID" value="NZ_CP017634.1"/>
</dbReference>
<dbReference type="SMART" id="SM00422">
    <property type="entry name" value="HTH_MERR"/>
    <property type="match status" value="1"/>
</dbReference>
<dbReference type="InterPro" id="IPR000551">
    <property type="entry name" value="MerR-type_HTH_dom"/>
</dbReference>
<keyword evidence="7" id="KW-1185">Reference proteome</keyword>
<keyword evidence="4" id="KW-0804">Transcription</keyword>
<gene>
    <name evidence="6" type="ORF">DCMF_20185</name>
</gene>
<protein>
    <recommendedName>
        <fullName evidence="5">HTH merR-type domain-containing protein</fullName>
    </recommendedName>
</protein>
<evidence type="ECO:0000256" key="2">
    <source>
        <dbReference type="ARBA" id="ARBA00023015"/>
    </source>
</evidence>
<evidence type="ECO:0000256" key="3">
    <source>
        <dbReference type="ARBA" id="ARBA00023125"/>
    </source>
</evidence>
<dbReference type="PANTHER" id="PTHR30204">
    <property type="entry name" value="REDOX-CYCLING DRUG-SENSING TRANSCRIPTIONAL ACTIVATOR SOXR"/>
    <property type="match status" value="1"/>
</dbReference>